<feature type="chain" id="PRO_5040845890" evidence="1">
    <location>
        <begin position="26"/>
        <end position="111"/>
    </location>
</feature>
<gene>
    <name evidence="2" type="ORF">TrCOL_g13403</name>
</gene>
<evidence type="ECO:0000256" key="1">
    <source>
        <dbReference type="SAM" id="SignalP"/>
    </source>
</evidence>
<dbReference type="EMBL" id="BRYA01000304">
    <property type="protein sequence ID" value="GMI46556.1"/>
    <property type="molecule type" value="Genomic_DNA"/>
</dbReference>
<dbReference type="AlphaFoldDB" id="A0A9W7LE78"/>
<dbReference type="Proteomes" id="UP001165065">
    <property type="component" value="Unassembled WGS sequence"/>
</dbReference>
<organism evidence="2 3">
    <name type="scientific">Triparma columacea</name>
    <dbReference type="NCBI Taxonomy" id="722753"/>
    <lineage>
        <taxon>Eukaryota</taxon>
        <taxon>Sar</taxon>
        <taxon>Stramenopiles</taxon>
        <taxon>Ochrophyta</taxon>
        <taxon>Bolidophyceae</taxon>
        <taxon>Parmales</taxon>
        <taxon>Triparmaceae</taxon>
        <taxon>Triparma</taxon>
    </lineage>
</organism>
<proteinExistence type="predicted"/>
<comment type="caution">
    <text evidence="2">The sequence shown here is derived from an EMBL/GenBank/DDBJ whole genome shotgun (WGS) entry which is preliminary data.</text>
</comment>
<accession>A0A9W7LE78</accession>
<reference evidence="3" key="1">
    <citation type="journal article" date="2023" name="Commun. Biol.">
        <title>Genome analysis of Parmales, the sister group of diatoms, reveals the evolutionary specialization of diatoms from phago-mixotrophs to photoautotrophs.</title>
        <authorList>
            <person name="Ban H."/>
            <person name="Sato S."/>
            <person name="Yoshikawa S."/>
            <person name="Yamada K."/>
            <person name="Nakamura Y."/>
            <person name="Ichinomiya M."/>
            <person name="Sato N."/>
            <person name="Blanc-Mathieu R."/>
            <person name="Endo H."/>
            <person name="Kuwata A."/>
            <person name="Ogata H."/>
        </authorList>
    </citation>
    <scope>NUCLEOTIDE SEQUENCE [LARGE SCALE GENOMIC DNA]</scope>
</reference>
<keyword evidence="1" id="KW-0732">Signal</keyword>
<feature type="signal peptide" evidence="1">
    <location>
        <begin position="1"/>
        <end position="25"/>
    </location>
</feature>
<name>A0A9W7LE78_9STRA</name>
<dbReference type="OrthoDB" id="192262at2759"/>
<protein>
    <submittedName>
        <fullName evidence="2">Uncharacterized protein</fullName>
    </submittedName>
</protein>
<sequence>MPSFFTASSAATLAISVALDLLGDASYTVPFIGDASDIAFAPISGIILYKLYGSNLLAALGIIEELLPGADFIPTGTIAWYCKNVLSQDNRFRQLLNFEDDQDDSDKTIDI</sequence>
<keyword evidence="3" id="KW-1185">Reference proteome</keyword>
<evidence type="ECO:0000313" key="2">
    <source>
        <dbReference type="EMBL" id="GMI46556.1"/>
    </source>
</evidence>
<evidence type="ECO:0000313" key="3">
    <source>
        <dbReference type="Proteomes" id="UP001165065"/>
    </source>
</evidence>